<sequence>MAGSSGDSITRRSVASQFFTQEEGLGIDVMTTSERVVDLLNQAALVTSESKITLLKQVQELIINKDPTLLDNFLDEIIAFQVDKSIEVRKFVIGFIEEACKRDIELLLKLVANLNMLLRDENVNVVKRAILTMTQLYKVALQVGAPSRLGVLASHGVFTDSSVSAKPGSDQILPEQEVLLVFGNRQQGI</sequence>
<dbReference type="InterPro" id="IPR016024">
    <property type="entry name" value="ARM-type_fold"/>
</dbReference>
<organism evidence="1 2">
    <name type="scientific">Myotis brandtii</name>
    <name type="common">Brandt's bat</name>
    <dbReference type="NCBI Taxonomy" id="109478"/>
    <lineage>
        <taxon>Eukaryota</taxon>
        <taxon>Metazoa</taxon>
        <taxon>Chordata</taxon>
        <taxon>Craniata</taxon>
        <taxon>Vertebrata</taxon>
        <taxon>Euteleostomi</taxon>
        <taxon>Mammalia</taxon>
        <taxon>Eutheria</taxon>
        <taxon>Laurasiatheria</taxon>
        <taxon>Chiroptera</taxon>
        <taxon>Yangochiroptera</taxon>
        <taxon>Vespertilionidae</taxon>
        <taxon>Myotis</taxon>
    </lineage>
</organism>
<proteinExistence type="predicted"/>
<reference evidence="1 2" key="1">
    <citation type="journal article" date="2013" name="Nat. Commun.">
        <title>Genome analysis reveals insights into physiology and longevity of the Brandt's bat Myotis brandtii.</title>
        <authorList>
            <person name="Seim I."/>
            <person name="Fang X."/>
            <person name="Xiong Z."/>
            <person name="Lobanov A.V."/>
            <person name="Huang Z."/>
            <person name="Ma S."/>
            <person name="Feng Y."/>
            <person name="Turanov A.A."/>
            <person name="Zhu Y."/>
            <person name="Lenz T.L."/>
            <person name="Gerashchenko M.V."/>
            <person name="Fan D."/>
            <person name="Hee Yim S."/>
            <person name="Yao X."/>
            <person name="Jordan D."/>
            <person name="Xiong Y."/>
            <person name="Ma Y."/>
            <person name="Lyapunov A.N."/>
            <person name="Chen G."/>
            <person name="Kulakova O.I."/>
            <person name="Sun Y."/>
            <person name="Lee S.G."/>
            <person name="Bronson R.T."/>
            <person name="Moskalev A.A."/>
            <person name="Sunyaev S.R."/>
            <person name="Zhang G."/>
            <person name="Krogh A."/>
            <person name="Wang J."/>
            <person name="Gladyshev V.N."/>
        </authorList>
    </citation>
    <scope>NUCLEOTIDE SEQUENCE [LARGE SCALE GENOMIC DNA]</scope>
</reference>
<dbReference type="PANTHER" id="PTHR15245">
    <property type="entry name" value="SYMPLEKIN-RELATED"/>
    <property type="match status" value="1"/>
</dbReference>
<dbReference type="InterPro" id="IPR011989">
    <property type="entry name" value="ARM-like"/>
</dbReference>
<dbReference type="PANTHER" id="PTHR15245:SF20">
    <property type="entry name" value="SYMPLEKIN"/>
    <property type="match status" value="1"/>
</dbReference>
<dbReference type="InterPro" id="IPR021850">
    <property type="entry name" value="Symplekin/Pta1"/>
</dbReference>
<dbReference type="Gene3D" id="1.25.10.10">
    <property type="entry name" value="Leucine-rich Repeat Variant"/>
    <property type="match status" value="1"/>
</dbReference>
<dbReference type="SUPFAM" id="SSF48371">
    <property type="entry name" value="ARM repeat"/>
    <property type="match status" value="1"/>
</dbReference>
<keyword evidence="2" id="KW-1185">Reference proteome</keyword>
<dbReference type="GO" id="GO:0005847">
    <property type="term" value="C:mRNA cleavage and polyadenylation specificity factor complex"/>
    <property type="evidence" value="ECO:0007669"/>
    <property type="project" value="TreeGrafter"/>
</dbReference>
<gene>
    <name evidence="1" type="ORF">D623_10004394</name>
</gene>
<dbReference type="EMBL" id="KE161938">
    <property type="protein sequence ID" value="EPQ05997.1"/>
    <property type="molecule type" value="Genomic_DNA"/>
</dbReference>
<dbReference type="AlphaFoldDB" id="S7PDK4"/>
<protein>
    <submittedName>
        <fullName evidence="1">Symplekin</fullName>
    </submittedName>
</protein>
<accession>S7PDK4</accession>
<evidence type="ECO:0000313" key="2">
    <source>
        <dbReference type="Proteomes" id="UP000052978"/>
    </source>
</evidence>
<name>S7PDK4_MYOBR</name>
<evidence type="ECO:0000313" key="1">
    <source>
        <dbReference type="EMBL" id="EPQ05997.1"/>
    </source>
</evidence>
<dbReference type="Proteomes" id="UP000052978">
    <property type="component" value="Unassembled WGS sequence"/>
</dbReference>